<dbReference type="Gene3D" id="3.20.20.10">
    <property type="entry name" value="Alanine racemase"/>
    <property type="match status" value="1"/>
</dbReference>
<evidence type="ECO:0000313" key="4">
    <source>
        <dbReference type="EMBL" id="KAF2399969.1"/>
    </source>
</evidence>
<organism evidence="4 5">
    <name type="scientific">Trichodelitschia bisporula</name>
    <dbReference type="NCBI Taxonomy" id="703511"/>
    <lineage>
        <taxon>Eukaryota</taxon>
        <taxon>Fungi</taxon>
        <taxon>Dikarya</taxon>
        <taxon>Ascomycota</taxon>
        <taxon>Pezizomycotina</taxon>
        <taxon>Dothideomycetes</taxon>
        <taxon>Dothideomycetes incertae sedis</taxon>
        <taxon>Phaeotrichales</taxon>
        <taxon>Phaeotrichaceae</taxon>
        <taxon>Trichodelitschia</taxon>
    </lineage>
</organism>
<accession>A0A6G1HVX6</accession>
<dbReference type="Proteomes" id="UP000799640">
    <property type="component" value="Unassembled WGS sequence"/>
</dbReference>
<dbReference type="SMART" id="SM01119">
    <property type="entry name" value="D-ser_dehydrat"/>
    <property type="match status" value="1"/>
</dbReference>
<comment type="similarity">
    <text evidence="1">Belongs to the DSD1 family.</text>
</comment>
<dbReference type="OrthoDB" id="20198at2759"/>
<dbReference type="InterPro" id="IPR042208">
    <property type="entry name" value="D-ser_dehydrat-like_sf"/>
</dbReference>
<dbReference type="InterPro" id="IPR026956">
    <property type="entry name" value="D-ser_dehydrat-like_dom"/>
</dbReference>
<dbReference type="SUPFAM" id="SSF51419">
    <property type="entry name" value="PLP-binding barrel"/>
    <property type="match status" value="1"/>
</dbReference>
<dbReference type="PANTHER" id="PTHR28004">
    <property type="entry name" value="ZGC:162816-RELATED"/>
    <property type="match status" value="1"/>
</dbReference>
<evidence type="ECO:0000313" key="5">
    <source>
        <dbReference type="Proteomes" id="UP000799640"/>
    </source>
</evidence>
<dbReference type="AlphaFoldDB" id="A0A6G1HVX6"/>
<reference evidence="4" key="1">
    <citation type="journal article" date="2020" name="Stud. Mycol.">
        <title>101 Dothideomycetes genomes: a test case for predicting lifestyles and emergence of pathogens.</title>
        <authorList>
            <person name="Haridas S."/>
            <person name="Albert R."/>
            <person name="Binder M."/>
            <person name="Bloem J."/>
            <person name="Labutti K."/>
            <person name="Salamov A."/>
            <person name="Andreopoulos B."/>
            <person name="Baker S."/>
            <person name="Barry K."/>
            <person name="Bills G."/>
            <person name="Bluhm B."/>
            <person name="Cannon C."/>
            <person name="Castanera R."/>
            <person name="Culley D."/>
            <person name="Daum C."/>
            <person name="Ezra D."/>
            <person name="Gonzalez J."/>
            <person name="Henrissat B."/>
            <person name="Kuo A."/>
            <person name="Liang C."/>
            <person name="Lipzen A."/>
            <person name="Lutzoni F."/>
            <person name="Magnuson J."/>
            <person name="Mondo S."/>
            <person name="Nolan M."/>
            <person name="Ohm R."/>
            <person name="Pangilinan J."/>
            <person name="Park H.-J."/>
            <person name="Ramirez L."/>
            <person name="Alfaro M."/>
            <person name="Sun H."/>
            <person name="Tritt A."/>
            <person name="Yoshinaga Y."/>
            <person name="Zwiers L.-H."/>
            <person name="Turgeon B."/>
            <person name="Goodwin S."/>
            <person name="Spatafora J."/>
            <person name="Crous P."/>
            <person name="Grigoriev I."/>
        </authorList>
    </citation>
    <scope>NUCLEOTIDE SEQUENCE</scope>
    <source>
        <strain evidence="4">CBS 262.69</strain>
    </source>
</reference>
<dbReference type="GO" id="GO:0008721">
    <property type="term" value="F:D-serine ammonia-lyase activity"/>
    <property type="evidence" value="ECO:0007669"/>
    <property type="project" value="TreeGrafter"/>
</dbReference>
<keyword evidence="2" id="KW-0456">Lyase</keyword>
<proteinExistence type="inferred from homology"/>
<dbReference type="EMBL" id="ML996696">
    <property type="protein sequence ID" value="KAF2399969.1"/>
    <property type="molecule type" value="Genomic_DNA"/>
</dbReference>
<evidence type="ECO:0000259" key="3">
    <source>
        <dbReference type="SMART" id="SM01119"/>
    </source>
</evidence>
<sequence>MATPIPYNELYPPPPITALKMAYLGKPLSALPVPSALLDRPVVEANCDHMQRVAAKLDCKFRAHVKTHKTVELSKLQVSESPWHIRLATSTLSEIEHLLPWLISAVSTGSTISLLYAIPPAPSLIPALASIASRLPPSALALLLDSPSQVPFLAHLPPVSIFLKLDTGYHRAGLHPSSAQLVALAAAVRATPNLTLKGLYSHLGSSYGGSYPADSAEGTCTELHGLMEGLTAVGGDGLTLSLGATPTALAGAAFDPNRKMSWLETIRILRQRKHEVELHAGVYSVLDAQQIATGASEWLGWDKIGLKMMVEVTSVYEERGEVLVNGGALVFGREPCKDYNGWGVVAGVVGEDEGRGHFDFKGREGWILGKVSQEHGILRWEGKGDQRTLNIGERVLIWPNHACIAGAGFGWYFVVEEGKVVDVWARCRGW</sequence>
<protein>
    <recommendedName>
        <fullName evidence="3">D-serine dehydratase-like domain-containing protein</fullName>
    </recommendedName>
</protein>
<dbReference type="Pfam" id="PF01168">
    <property type="entry name" value="Ala_racemase_N"/>
    <property type="match status" value="1"/>
</dbReference>
<dbReference type="GO" id="GO:0036088">
    <property type="term" value="P:D-serine catabolic process"/>
    <property type="evidence" value="ECO:0007669"/>
    <property type="project" value="TreeGrafter"/>
</dbReference>
<keyword evidence="5" id="KW-1185">Reference proteome</keyword>
<dbReference type="InterPro" id="IPR029066">
    <property type="entry name" value="PLP-binding_barrel"/>
</dbReference>
<dbReference type="Pfam" id="PF14031">
    <property type="entry name" value="D-ser_dehydrat"/>
    <property type="match status" value="1"/>
</dbReference>
<evidence type="ECO:0000256" key="1">
    <source>
        <dbReference type="ARBA" id="ARBA00005323"/>
    </source>
</evidence>
<dbReference type="InterPro" id="IPR001608">
    <property type="entry name" value="Ala_racemase_N"/>
</dbReference>
<gene>
    <name evidence="4" type="ORF">EJ06DRAFT_41254</name>
</gene>
<dbReference type="Gene3D" id="2.40.37.20">
    <property type="entry name" value="D-serine dehydratase-like domain"/>
    <property type="match status" value="1"/>
</dbReference>
<feature type="domain" description="D-serine dehydratase-like" evidence="3">
    <location>
        <begin position="305"/>
        <end position="416"/>
    </location>
</feature>
<evidence type="ECO:0000256" key="2">
    <source>
        <dbReference type="ARBA" id="ARBA00023239"/>
    </source>
</evidence>
<dbReference type="InterPro" id="IPR051466">
    <property type="entry name" value="D-amino_acid_metab_enzyme"/>
</dbReference>
<dbReference type="PANTHER" id="PTHR28004:SF2">
    <property type="entry name" value="D-SERINE DEHYDRATASE"/>
    <property type="match status" value="1"/>
</dbReference>
<name>A0A6G1HVX6_9PEZI</name>